<name>A0A9J6N067_9BACI</name>
<sequence>MAEQSKRTGYHKSLRINFPIKRILTIYIPFLCLDIKCLFMKEMITNIADVMIRTNGEAASNSS</sequence>
<dbReference type="AlphaFoldDB" id="A0A9J6N067"/>
<evidence type="ECO:0000313" key="1">
    <source>
        <dbReference type="EMBL" id="MCH6269284.1"/>
    </source>
</evidence>
<protein>
    <submittedName>
        <fullName evidence="1">Uncharacterized protein</fullName>
    </submittedName>
</protein>
<dbReference type="Proteomes" id="UP000677265">
    <property type="component" value="Unassembled WGS sequence"/>
</dbReference>
<accession>A0A9J6N067</accession>
<keyword evidence="2" id="KW-1185">Reference proteome</keyword>
<gene>
    <name evidence="1" type="ORF">KHB02_027520</name>
</gene>
<proteinExistence type="predicted"/>
<dbReference type="EMBL" id="JAGYPE020000089">
    <property type="protein sequence ID" value="MCH6269284.1"/>
    <property type="molecule type" value="Genomic_DNA"/>
</dbReference>
<comment type="caution">
    <text evidence="1">The sequence shown here is derived from an EMBL/GenBank/DDBJ whole genome shotgun (WGS) entry which is preliminary data.</text>
</comment>
<evidence type="ECO:0000313" key="2">
    <source>
        <dbReference type="Proteomes" id="UP000677265"/>
    </source>
</evidence>
<organism evidence="1 2">
    <name type="scientific">Neobacillus citreus</name>
    <dbReference type="NCBI Taxonomy" id="2833578"/>
    <lineage>
        <taxon>Bacteria</taxon>
        <taxon>Bacillati</taxon>
        <taxon>Bacillota</taxon>
        <taxon>Bacilli</taxon>
        <taxon>Bacillales</taxon>
        <taxon>Bacillaceae</taxon>
        <taxon>Neobacillus</taxon>
    </lineage>
</organism>
<reference evidence="1 2" key="1">
    <citation type="submission" date="2022-03" db="EMBL/GenBank/DDBJ databases">
        <title>Novel Bacillus species.</title>
        <authorList>
            <person name="Liu G."/>
        </authorList>
    </citation>
    <scope>NUCLEOTIDE SEQUENCE [LARGE SCALE GENOMIC DNA]</scope>
    <source>
        <strain evidence="1 2">FJAT-50051</strain>
    </source>
</reference>
<dbReference type="RefSeq" id="WP_241114140.1">
    <property type="nucleotide sequence ID" value="NZ_JAGYPE020000089.1"/>
</dbReference>